<evidence type="ECO:0000256" key="2">
    <source>
        <dbReference type="RuleBase" id="RU367091"/>
    </source>
</evidence>
<proteinExistence type="inferred from homology"/>
<keyword evidence="2" id="KW-0256">Endoplasmic reticulum</keyword>
<dbReference type="Gene3D" id="1.25.40.10">
    <property type="entry name" value="Tetratricopeptide repeat domain"/>
    <property type="match status" value="1"/>
</dbReference>
<comment type="subcellular location">
    <subcellularLocation>
        <location evidence="2">Endoplasmic reticulum membrane</location>
        <topology evidence="2">Peripheral membrane protein</topology>
        <orientation evidence="2">Cytoplasmic side</orientation>
    </subcellularLocation>
</comment>
<dbReference type="OrthoDB" id="124397at2759"/>
<dbReference type="InterPro" id="IPR011990">
    <property type="entry name" value="TPR-like_helical_dom_sf"/>
</dbReference>
<reference evidence="3" key="1">
    <citation type="submission" date="2022-12" db="EMBL/GenBank/DDBJ databases">
        <authorList>
            <person name="Brejova B."/>
        </authorList>
    </citation>
    <scope>NUCLEOTIDE SEQUENCE</scope>
</reference>
<keyword evidence="1" id="KW-0802">TPR repeat</keyword>
<comment type="caution">
    <text evidence="3">The sequence shown here is derived from an EMBL/GenBank/DDBJ whole genome shotgun (WGS) entry which is preliminary data.</text>
</comment>
<comment type="similarity">
    <text evidence="2">Belongs to the EMC2 family.</text>
</comment>
<comment type="function">
    <text evidence="2">Part of the endoplasmic reticulum membrane protein complex (EMC) that enables the energy-independent insertion into endoplasmic reticulum membranes of newly synthesized membrane proteins.</text>
</comment>
<gene>
    <name evidence="3" type="ORF">CANVERA_P4390</name>
</gene>
<sequence length="283" mass="32961">MSVSYPLLKKKLLLIASSGQFAKFTSQQLLDTYSELNQFLLSYTSKLDSIELFNLYELNFYLAILTKNESDAKLTLDRLTDQFGTNSQRIKILQSIYQESIGNLKAAGDYLTENPDELQLSRRLTTLSRDGKYISNLIYYINLQPGDLIAWSELSSEYAKIGDYKKAIFCLKEIILVDKVAYPIHYKIGLYYYYIYLQEKETTRLKKEKLIELVTELKHARDYFLYCIEINEGYGKAWVGLNQILNLDIHNKAKEVNDKDIKKITEDNERIKGIVNDKVKLYI</sequence>
<evidence type="ECO:0000256" key="1">
    <source>
        <dbReference type="ARBA" id="ARBA00022803"/>
    </source>
</evidence>
<dbReference type="EMBL" id="CANTUO010000005">
    <property type="protein sequence ID" value="CAI5759878.1"/>
    <property type="molecule type" value="Genomic_DNA"/>
</dbReference>
<dbReference type="Proteomes" id="UP001152885">
    <property type="component" value="Unassembled WGS sequence"/>
</dbReference>
<dbReference type="SUPFAM" id="SSF48452">
    <property type="entry name" value="TPR-like"/>
    <property type="match status" value="1"/>
</dbReference>
<dbReference type="PANTHER" id="PTHR12760">
    <property type="entry name" value="TETRATRICOPEPTIDE REPEAT PROTEIN"/>
    <property type="match status" value="1"/>
</dbReference>
<keyword evidence="4" id="KW-1185">Reference proteome</keyword>
<name>A0A9W4TYA5_9ASCO</name>
<dbReference type="GO" id="GO:0072546">
    <property type="term" value="C:EMC complex"/>
    <property type="evidence" value="ECO:0007669"/>
    <property type="project" value="UniProtKB-UniRule"/>
</dbReference>
<comment type="subunit">
    <text evidence="2">Component of the ER membrane protein complex (EMC).</text>
</comment>
<evidence type="ECO:0000313" key="3">
    <source>
        <dbReference type="EMBL" id="CAI5759878.1"/>
    </source>
</evidence>
<accession>A0A9W4TYA5</accession>
<organism evidence="3 4">
    <name type="scientific">Candida verbasci</name>
    <dbReference type="NCBI Taxonomy" id="1227364"/>
    <lineage>
        <taxon>Eukaryota</taxon>
        <taxon>Fungi</taxon>
        <taxon>Dikarya</taxon>
        <taxon>Ascomycota</taxon>
        <taxon>Saccharomycotina</taxon>
        <taxon>Pichiomycetes</taxon>
        <taxon>Debaryomycetaceae</taxon>
        <taxon>Candida/Lodderomyces clade</taxon>
        <taxon>Candida</taxon>
    </lineage>
</organism>
<evidence type="ECO:0000313" key="4">
    <source>
        <dbReference type="Proteomes" id="UP001152885"/>
    </source>
</evidence>
<protein>
    <recommendedName>
        <fullName evidence="2">ER membrane protein complex subunit 2</fullName>
    </recommendedName>
</protein>
<dbReference type="AlphaFoldDB" id="A0A9W4TYA5"/>
<dbReference type="InterPro" id="IPR039856">
    <property type="entry name" value="EMC2-like"/>
</dbReference>
<keyword evidence="2" id="KW-0472">Membrane</keyword>